<accession>A0A073IY36</accession>
<proteinExistence type="predicted"/>
<protein>
    <submittedName>
        <fullName evidence="1">Uncharacterized protein</fullName>
    </submittedName>
</protein>
<comment type="caution">
    <text evidence="1">The sequence shown here is derived from an EMBL/GenBank/DDBJ whole genome shotgun (WGS) entry which is preliminary data.</text>
</comment>
<dbReference type="EMBL" id="JAMC01000002">
    <property type="protein sequence ID" value="KEJ90302.1"/>
    <property type="molecule type" value="Genomic_DNA"/>
</dbReference>
<name>A0A073IY36_9RHOB</name>
<dbReference type="AlphaFoldDB" id="A0A073IY36"/>
<evidence type="ECO:0000313" key="2">
    <source>
        <dbReference type="Proteomes" id="UP000027734"/>
    </source>
</evidence>
<reference evidence="1 2" key="1">
    <citation type="submission" date="2014-01" db="EMBL/GenBank/DDBJ databases">
        <title>Sulfitobacter donghicola JCM 14565 Genome Sequencing.</title>
        <authorList>
            <person name="Lai Q."/>
            <person name="Hong Z."/>
        </authorList>
    </citation>
    <scope>NUCLEOTIDE SEQUENCE [LARGE SCALE GENOMIC DNA]</scope>
    <source>
        <strain evidence="1 2">JCM 14565</strain>
    </source>
</reference>
<dbReference type="Proteomes" id="UP000027734">
    <property type="component" value="Unassembled WGS sequence"/>
</dbReference>
<organism evidence="1 2">
    <name type="scientific">Sulfitobacter donghicola DSW-25 = KCTC 12864 = JCM 14565</name>
    <dbReference type="NCBI Taxonomy" id="1300350"/>
    <lineage>
        <taxon>Bacteria</taxon>
        <taxon>Pseudomonadati</taxon>
        <taxon>Pseudomonadota</taxon>
        <taxon>Alphaproteobacteria</taxon>
        <taxon>Rhodobacterales</taxon>
        <taxon>Roseobacteraceae</taxon>
        <taxon>Sulfitobacter</taxon>
    </lineage>
</organism>
<evidence type="ECO:0000313" key="1">
    <source>
        <dbReference type="EMBL" id="KEJ90302.1"/>
    </source>
</evidence>
<keyword evidence="2" id="KW-1185">Reference proteome</keyword>
<sequence>MGIFGFETSGFSLVMFASPNHNAAGLPREGIKIETKQKGVQIGGHKSSEFQQATDF</sequence>
<gene>
    <name evidence="1" type="ORF">DSW25_06175</name>
</gene>